<dbReference type="EMBL" id="UYRU01047672">
    <property type="protein sequence ID" value="VDN09735.1"/>
    <property type="molecule type" value="Genomic_DNA"/>
</dbReference>
<dbReference type="OrthoDB" id="6103986at2759"/>
<accession>A0A3P7KXA0</accession>
<organism evidence="1 2">
    <name type="scientific">Dibothriocephalus latus</name>
    <name type="common">Fish tapeworm</name>
    <name type="synonym">Diphyllobothrium latum</name>
    <dbReference type="NCBI Taxonomy" id="60516"/>
    <lineage>
        <taxon>Eukaryota</taxon>
        <taxon>Metazoa</taxon>
        <taxon>Spiralia</taxon>
        <taxon>Lophotrochozoa</taxon>
        <taxon>Platyhelminthes</taxon>
        <taxon>Cestoda</taxon>
        <taxon>Eucestoda</taxon>
        <taxon>Diphyllobothriidea</taxon>
        <taxon>Diphyllobothriidae</taxon>
        <taxon>Dibothriocephalus</taxon>
    </lineage>
</organism>
<name>A0A3P7KXA0_DIBLA</name>
<evidence type="ECO:0000313" key="2">
    <source>
        <dbReference type="Proteomes" id="UP000281553"/>
    </source>
</evidence>
<reference evidence="1 2" key="1">
    <citation type="submission" date="2018-11" db="EMBL/GenBank/DDBJ databases">
        <authorList>
            <consortium name="Pathogen Informatics"/>
        </authorList>
    </citation>
    <scope>NUCLEOTIDE SEQUENCE [LARGE SCALE GENOMIC DNA]</scope>
</reference>
<dbReference type="AlphaFoldDB" id="A0A3P7KXA0"/>
<sequence>MKHGIVNMQTDITVLFSPYFFKVRTVFWQKARFEGWEHNFCKKNFISTAVFEIVISNRTQLLGQLRASGFVKARGSGDIRDLNTNSENWAVVKAALVAGMYGNLAKLNRQTGEFLLFDSSLDVSLDQQEKTTYKARPSPLSVLANNGEGIPSDLKVLPSDWIVFDKIIGQRPPCEDISRTNLGVGHGKCTSGKGRQNGHQLPGRPTVTPKVVPHYEQKLLTCVTVISPITAAILSGPVRTKITCVPSGGNELSSSGNRLNGDPKASFRSPVLGSGLQSILHLINFDCLPDSDDEDISISERLEREEKVSIISKQIRPYLFPQDNAVENIEKADQSSSRLSSRYQALHHEGDGTKRVTVHLDGPNGILTFDCELEVAKLIVDLRQKWNCLLLRRLRNPSKQSLQQDEVSLRRKFWGCGEV</sequence>
<proteinExistence type="predicted"/>
<evidence type="ECO:0000313" key="1">
    <source>
        <dbReference type="EMBL" id="VDN09735.1"/>
    </source>
</evidence>
<protein>
    <submittedName>
        <fullName evidence="1">Uncharacterized protein</fullName>
    </submittedName>
</protein>
<dbReference type="Proteomes" id="UP000281553">
    <property type="component" value="Unassembled WGS sequence"/>
</dbReference>
<gene>
    <name evidence="1" type="ORF">DILT_LOCUS5566</name>
</gene>
<keyword evidence="2" id="KW-1185">Reference proteome</keyword>